<dbReference type="STRING" id="797299.HALLA_09790"/>
<proteinExistence type="predicted"/>
<feature type="compositionally biased region" description="Basic and acidic residues" evidence="1">
    <location>
        <begin position="27"/>
        <end position="46"/>
    </location>
</feature>
<dbReference type="EMBL" id="CP007055">
    <property type="protein sequence ID" value="AHG00861.1"/>
    <property type="molecule type" value="Genomic_DNA"/>
</dbReference>
<dbReference type="AlphaFoldDB" id="W0JQ66"/>
<reference evidence="2 3" key="1">
    <citation type="submission" date="2014-01" db="EMBL/GenBank/DDBJ databases">
        <authorList>
            <consortium name="DOE Joint Genome Institute"/>
            <person name="Anderson I."/>
            <person name="Huntemann M."/>
            <person name="Han J."/>
            <person name="Chen A."/>
            <person name="Kyrpides N."/>
            <person name="Mavromatis K."/>
            <person name="Markowitz V."/>
            <person name="Palaniappan K."/>
            <person name="Ivanova N."/>
            <person name="Schaumberg A."/>
            <person name="Pati A."/>
            <person name="Liolios K."/>
            <person name="Nordberg H.P."/>
            <person name="Cantor M.N."/>
            <person name="Hua S.X."/>
            <person name="Woyke T."/>
        </authorList>
    </citation>
    <scope>NUCLEOTIDE SEQUENCE [LARGE SCALE GENOMIC DNA]</scope>
    <source>
        <strain evidence="2 3">XH-48</strain>
    </source>
</reference>
<evidence type="ECO:0000256" key="1">
    <source>
        <dbReference type="SAM" id="MobiDB-lite"/>
    </source>
</evidence>
<dbReference type="HOGENOM" id="CLU_3178463_0_0_2"/>
<feature type="region of interest" description="Disordered" evidence="1">
    <location>
        <begin position="21"/>
        <end position="46"/>
    </location>
</feature>
<evidence type="ECO:0000313" key="3">
    <source>
        <dbReference type="Proteomes" id="UP000019024"/>
    </source>
</evidence>
<sequence>MDTVPISEDNFLKEKAVGAVTSVRSGHRTETDDAVARTTERPMKIT</sequence>
<gene>
    <name evidence="2" type="ORF">HALLA_09790</name>
</gene>
<dbReference type="Proteomes" id="UP000019024">
    <property type="component" value="Chromosome"/>
</dbReference>
<accession>W0JQ66</accession>
<dbReference type="KEGG" id="hlr:HALLA_09790"/>
<organism evidence="2 3">
    <name type="scientific">Halostagnicola larsenii XH-48</name>
    <dbReference type="NCBI Taxonomy" id="797299"/>
    <lineage>
        <taxon>Archaea</taxon>
        <taxon>Methanobacteriati</taxon>
        <taxon>Methanobacteriota</taxon>
        <taxon>Stenosarchaea group</taxon>
        <taxon>Halobacteria</taxon>
        <taxon>Halobacteriales</taxon>
        <taxon>Natrialbaceae</taxon>
        <taxon>Halostagnicola</taxon>
    </lineage>
</organism>
<evidence type="ECO:0000313" key="2">
    <source>
        <dbReference type="EMBL" id="AHG00861.1"/>
    </source>
</evidence>
<protein>
    <submittedName>
        <fullName evidence="2">Uncharacterized protein</fullName>
    </submittedName>
</protein>
<name>W0JQ66_9EURY</name>
<keyword evidence="3" id="KW-1185">Reference proteome</keyword>